<dbReference type="GO" id="GO:0003723">
    <property type="term" value="F:RNA binding"/>
    <property type="evidence" value="ECO:0007669"/>
    <property type="project" value="UniProtKB-KW"/>
</dbReference>
<keyword evidence="2 11" id="KW-0436">Ligase</keyword>
<dbReference type="InterPro" id="IPR036986">
    <property type="entry name" value="S4_RNA-bd_sf"/>
</dbReference>
<feature type="domain" description="Tyrosine--tRNA ligase SYY-like C-terminal" evidence="10">
    <location>
        <begin position="368"/>
        <end position="422"/>
    </location>
</feature>
<evidence type="ECO:0000256" key="6">
    <source>
        <dbReference type="ARBA" id="ARBA00022917"/>
    </source>
</evidence>
<name>A0A0W8FM70_9ZZZZ</name>
<evidence type="ECO:0000256" key="7">
    <source>
        <dbReference type="ARBA" id="ARBA00023146"/>
    </source>
</evidence>
<dbReference type="Gene3D" id="3.10.290.10">
    <property type="entry name" value="RNA-binding S4 domain"/>
    <property type="match status" value="1"/>
</dbReference>
<dbReference type="PANTHER" id="PTHR11766:SF0">
    <property type="entry name" value="TYROSINE--TRNA LIGASE, MITOCHONDRIAL"/>
    <property type="match status" value="1"/>
</dbReference>
<dbReference type="InterPro" id="IPR054608">
    <property type="entry name" value="SYY-like_C"/>
</dbReference>
<keyword evidence="5" id="KW-0694">RNA-binding</keyword>
<protein>
    <recommendedName>
        <fullName evidence="1">tyrosine--tRNA ligase</fullName>
        <ecNumber evidence="1">6.1.1.1</ecNumber>
    </recommendedName>
    <alternativeName>
        <fullName evidence="8">Tyrosyl-tRNA synthetase</fullName>
    </alternativeName>
</protein>
<proteinExistence type="inferred from homology"/>
<dbReference type="GO" id="GO:0004831">
    <property type="term" value="F:tyrosine-tRNA ligase activity"/>
    <property type="evidence" value="ECO:0007669"/>
    <property type="project" value="UniProtKB-EC"/>
</dbReference>
<dbReference type="GO" id="GO:0005524">
    <property type="term" value="F:ATP binding"/>
    <property type="evidence" value="ECO:0007669"/>
    <property type="project" value="UniProtKB-KW"/>
</dbReference>
<dbReference type="GO" id="GO:0006437">
    <property type="term" value="P:tyrosyl-tRNA aminoacylation"/>
    <property type="evidence" value="ECO:0007669"/>
    <property type="project" value="InterPro"/>
</dbReference>
<dbReference type="InterPro" id="IPR002305">
    <property type="entry name" value="aa-tRNA-synth_Ic"/>
</dbReference>
<evidence type="ECO:0000256" key="8">
    <source>
        <dbReference type="ARBA" id="ARBA00033323"/>
    </source>
</evidence>
<accession>A0A0W8FM70</accession>
<comment type="catalytic activity">
    <reaction evidence="9">
        <text>tRNA(Tyr) + L-tyrosine + ATP = L-tyrosyl-tRNA(Tyr) + AMP + diphosphate + H(+)</text>
        <dbReference type="Rhea" id="RHEA:10220"/>
        <dbReference type="Rhea" id="RHEA-COMP:9706"/>
        <dbReference type="Rhea" id="RHEA-COMP:9707"/>
        <dbReference type="ChEBI" id="CHEBI:15378"/>
        <dbReference type="ChEBI" id="CHEBI:30616"/>
        <dbReference type="ChEBI" id="CHEBI:33019"/>
        <dbReference type="ChEBI" id="CHEBI:58315"/>
        <dbReference type="ChEBI" id="CHEBI:78442"/>
        <dbReference type="ChEBI" id="CHEBI:78536"/>
        <dbReference type="ChEBI" id="CHEBI:456215"/>
        <dbReference type="EC" id="6.1.1.1"/>
    </reaction>
</comment>
<dbReference type="Gene3D" id="3.40.50.620">
    <property type="entry name" value="HUPs"/>
    <property type="match status" value="1"/>
</dbReference>
<dbReference type="FunFam" id="1.10.240.10:FF:000001">
    <property type="entry name" value="Tyrosine--tRNA ligase"/>
    <property type="match status" value="1"/>
</dbReference>
<dbReference type="PRINTS" id="PR01040">
    <property type="entry name" value="TRNASYNTHTYR"/>
</dbReference>
<evidence type="ECO:0000259" key="10">
    <source>
        <dbReference type="Pfam" id="PF22421"/>
    </source>
</evidence>
<evidence type="ECO:0000256" key="3">
    <source>
        <dbReference type="ARBA" id="ARBA00022741"/>
    </source>
</evidence>
<dbReference type="SUPFAM" id="SSF55174">
    <property type="entry name" value="Alpha-L RNA-binding motif"/>
    <property type="match status" value="1"/>
</dbReference>
<dbReference type="InterPro" id="IPR014729">
    <property type="entry name" value="Rossmann-like_a/b/a_fold"/>
</dbReference>
<dbReference type="PROSITE" id="PS50889">
    <property type="entry name" value="S4"/>
    <property type="match status" value="1"/>
</dbReference>
<organism evidence="11">
    <name type="scientific">hydrocarbon metagenome</name>
    <dbReference type="NCBI Taxonomy" id="938273"/>
    <lineage>
        <taxon>unclassified sequences</taxon>
        <taxon>metagenomes</taxon>
        <taxon>ecological metagenomes</taxon>
    </lineage>
</organism>
<keyword evidence="4" id="KW-0067">ATP-binding</keyword>
<evidence type="ECO:0000256" key="4">
    <source>
        <dbReference type="ARBA" id="ARBA00022840"/>
    </source>
</evidence>
<dbReference type="SUPFAM" id="SSF52374">
    <property type="entry name" value="Nucleotidylyl transferase"/>
    <property type="match status" value="1"/>
</dbReference>
<dbReference type="InterPro" id="IPR002307">
    <property type="entry name" value="Tyr-tRNA-ligase"/>
</dbReference>
<dbReference type="HAMAP" id="MF_02006">
    <property type="entry name" value="Tyr_tRNA_synth_type1"/>
    <property type="match status" value="1"/>
</dbReference>
<dbReference type="InterPro" id="IPR024088">
    <property type="entry name" value="Tyr-tRNA-ligase_bac-type"/>
</dbReference>
<dbReference type="Gene3D" id="1.10.240.10">
    <property type="entry name" value="Tyrosyl-Transfer RNA Synthetase"/>
    <property type="match status" value="1"/>
</dbReference>
<dbReference type="EMBL" id="LNQE01000996">
    <property type="protein sequence ID" value="KUG22013.1"/>
    <property type="molecule type" value="Genomic_DNA"/>
</dbReference>
<reference evidence="11" key="1">
    <citation type="journal article" date="2015" name="Proc. Natl. Acad. Sci. U.S.A.">
        <title>Networks of energetic and metabolic interactions define dynamics in microbial communities.</title>
        <authorList>
            <person name="Embree M."/>
            <person name="Liu J.K."/>
            <person name="Al-Bassam M.M."/>
            <person name="Zengler K."/>
        </authorList>
    </citation>
    <scope>NUCLEOTIDE SEQUENCE</scope>
</reference>
<dbReference type="InterPro" id="IPR024107">
    <property type="entry name" value="Tyr-tRNA-ligase_bac_1"/>
</dbReference>
<keyword evidence="6" id="KW-0648">Protein biosynthesis</keyword>
<dbReference type="NCBIfam" id="TIGR00234">
    <property type="entry name" value="tyrS"/>
    <property type="match status" value="1"/>
</dbReference>
<gene>
    <name evidence="11" type="ORF">ASZ90_008214</name>
</gene>
<dbReference type="GO" id="GO:0005829">
    <property type="term" value="C:cytosol"/>
    <property type="evidence" value="ECO:0007669"/>
    <property type="project" value="TreeGrafter"/>
</dbReference>
<dbReference type="Pfam" id="PF00579">
    <property type="entry name" value="tRNA-synt_1b"/>
    <property type="match status" value="1"/>
</dbReference>
<dbReference type="Pfam" id="PF22421">
    <property type="entry name" value="SYY_C-terminal"/>
    <property type="match status" value="1"/>
</dbReference>
<dbReference type="PANTHER" id="PTHR11766">
    <property type="entry name" value="TYROSYL-TRNA SYNTHETASE"/>
    <property type="match status" value="1"/>
</dbReference>
<evidence type="ECO:0000313" key="11">
    <source>
        <dbReference type="EMBL" id="KUG22013.1"/>
    </source>
</evidence>
<comment type="caution">
    <text evidence="11">The sequence shown here is derived from an EMBL/GenBank/DDBJ whole genome shotgun (WGS) entry which is preliminary data.</text>
</comment>
<sequence>MKSAYDILKERGFIEQVTDETLIKKLFAGGPITCYIGFDPTATSLHIGSLVPIMSLVHIQKSGNRPIALVGGGTGLIGDPSGKTEMRQVLTREQIDYNAKCLGKQLSQYLDFSDGKALLLNNADWLTKINYIEFLRDIGRHFSVNKMLAAESYKIRMEKGLNFIEFNYMVLQGYDFLYLFQNYGCALQMGGNDQWGNMLAGTELIRKIAAKDAHAVTFPLITTSLGQKMGKTEKGTIWLDCTLTSPYEYYQYWVNCDDADLERFLKLFTLLPLEEIKIVKKLSDAQLNMAKTVLAFEATKITHGTKAAEDAWRASMEAFHSRPVDADMFPSSSIPREAASSDTSAIKFYEISPNDLEKGVLITTICSASGTTGSISEAKRLIEQSGIYVNNQPVKSIDEKLTLADFGNNKEVLMRKGKKKYLKVKIKD</sequence>
<evidence type="ECO:0000256" key="9">
    <source>
        <dbReference type="ARBA" id="ARBA00048248"/>
    </source>
</evidence>
<keyword evidence="7 11" id="KW-0030">Aminoacyl-tRNA synthetase</keyword>
<dbReference type="EC" id="6.1.1.1" evidence="1"/>
<dbReference type="CDD" id="cd00805">
    <property type="entry name" value="TyrRS_core"/>
    <property type="match status" value="1"/>
</dbReference>
<dbReference type="CDD" id="cd00165">
    <property type="entry name" value="S4"/>
    <property type="match status" value="1"/>
</dbReference>
<keyword evidence="3" id="KW-0547">Nucleotide-binding</keyword>
<dbReference type="AlphaFoldDB" id="A0A0W8FM70"/>
<evidence type="ECO:0000256" key="5">
    <source>
        <dbReference type="ARBA" id="ARBA00022884"/>
    </source>
</evidence>
<evidence type="ECO:0000256" key="1">
    <source>
        <dbReference type="ARBA" id="ARBA00013160"/>
    </source>
</evidence>
<evidence type="ECO:0000256" key="2">
    <source>
        <dbReference type="ARBA" id="ARBA00022598"/>
    </source>
</evidence>